<reference evidence="4 5" key="1">
    <citation type="submission" date="2024-11" db="EMBL/GenBank/DDBJ databases">
        <title>Chromosome-level genome assembly of the freshwater bivalve Anodonta woodiana.</title>
        <authorList>
            <person name="Chen X."/>
        </authorList>
    </citation>
    <scope>NUCLEOTIDE SEQUENCE [LARGE SCALE GENOMIC DNA]</scope>
    <source>
        <strain evidence="4">MN2024</strain>
        <tissue evidence="4">Gills</tissue>
    </source>
</reference>
<keyword evidence="1 2" id="KW-0833">Ubl conjugation pathway</keyword>
<evidence type="ECO:0000313" key="4">
    <source>
        <dbReference type="EMBL" id="KAL3853765.1"/>
    </source>
</evidence>
<dbReference type="Gene3D" id="3.90.1750.10">
    <property type="entry name" value="Hect, E3 ligase catalytic domains"/>
    <property type="match status" value="1"/>
</dbReference>
<dbReference type="PROSITE" id="PS50237">
    <property type="entry name" value="HECT"/>
    <property type="match status" value="1"/>
</dbReference>
<name>A0ABD3UZR2_SINWO</name>
<protein>
    <recommendedName>
        <fullName evidence="3">HECT domain-containing protein</fullName>
    </recommendedName>
</protein>
<accession>A0ABD3UZR2</accession>
<comment type="caution">
    <text evidence="2">Lacks conserved residue(s) required for the propagation of feature annotation.</text>
</comment>
<proteinExistence type="predicted"/>
<feature type="domain" description="HECT" evidence="3">
    <location>
        <begin position="124"/>
        <end position="164"/>
    </location>
</feature>
<evidence type="ECO:0000259" key="3">
    <source>
        <dbReference type="PROSITE" id="PS50237"/>
    </source>
</evidence>
<evidence type="ECO:0000256" key="1">
    <source>
        <dbReference type="ARBA" id="ARBA00022786"/>
    </source>
</evidence>
<organism evidence="4 5">
    <name type="scientific">Sinanodonta woodiana</name>
    <name type="common">Chinese pond mussel</name>
    <name type="synonym">Anodonta woodiana</name>
    <dbReference type="NCBI Taxonomy" id="1069815"/>
    <lineage>
        <taxon>Eukaryota</taxon>
        <taxon>Metazoa</taxon>
        <taxon>Spiralia</taxon>
        <taxon>Lophotrochozoa</taxon>
        <taxon>Mollusca</taxon>
        <taxon>Bivalvia</taxon>
        <taxon>Autobranchia</taxon>
        <taxon>Heteroconchia</taxon>
        <taxon>Palaeoheterodonta</taxon>
        <taxon>Unionida</taxon>
        <taxon>Unionoidea</taxon>
        <taxon>Unionidae</taxon>
        <taxon>Unioninae</taxon>
        <taxon>Sinanodonta</taxon>
    </lineage>
</organism>
<dbReference type="InterPro" id="IPR000569">
    <property type="entry name" value="HECT_dom"/>
</dbReference>
<dbReference type="Proteomes" id="UP001634394">
    <property type="component" value="Unassembled WGS sequence"/>
</dbReference>
<gene>
    <name evidence="4" type="ORF">ACJMK2_017279</name>
</gene>
<dbReference type="SUPFAM" id="SSF56204">
    <property type="entry name" value="Hect, E3 ligase catalytic domain"/>
    <property type="match status" value="1"/>
</dbReference>
<dbReference type="EMBL" id="JBJQND010000015">
    <property type="protein sequence ID" value="KAL3853765.1"/>
    <property type="molecule type" value="Genomic_DNA"/>
</dbReference>
<dbReference type="InterPro" id="IPR035983">
    <property type="entry name" value="Hect_E3_ubiquitin_ligase"/>
</dbReference>
<dbReference type="AlphaFoldDB" id="A0ABD3UZR2"/>
<keyword evidence="5" id="KW-1185">Reference proteome</keyword>
<evidence type="ECO:0000256" key="2">
    <source>
        <dbReference type="PROSITE-ProRule" id="PRU00104"/>
    </source>
</evidence>
<comment type="caution">
    <text evidence="4">The sequence shown here is derived from an EMBL/GenBank/DDBJ whole genome shotgun (WGS) entry which is preliminary data.</text>
</comment>
<sequence>MSETLCEATPEQAIQQNKVLPCQSKTAKVPSSIPASSSSQAESSVPEASSVTAVACGTGDISKIQPCLISEKQPLSEQLVEELTHAQQIETLPEILTKLESRIVTSRKNIVNVHRENVLDGGFRAFGRKSFDSWCELHVRFSGEADIDTGGPQREFMRLALKAIKKLPIFGGPDNEKILVYDQKCFAESTYYKAGQMIAYFIVHRGPCPDFLSPALYIALAEGTAAMQPTPDEILDEDLHEQVKWYTIADASNEKDFKIAVSKAVNLINLAGYTSLTLQFTPERRNTLVKSLTKFVACDRILGPFEQFEKGLQTVGLVDEIRKNKEQWREVFIFSTKSLCALQMDSLFIVK</sequence>
<evidence type="ECO:0000313" key="5">
    <source>
        <dbReference type="Proteomes" id="UP001634394"/>
    </source>
</evidence>